<dbReference type="PANTHER" id="PTHR30272">
    <property type="entry name" value="3-HYDROXYACYL-[ACYL-CARRIER-PROTEIN] DEHYDRATASE"/>
    <property type="match status" value="1"/>
</dbReference>
<comment type="function">
    <text evidence="8 9">Involved in unsaturated fatty acids biosynthesis. Catalyzes the dehydration of short chain beta-hydroxyacyl-ACPs and long chain saturated and unsaturated beta-hydroxyacyl-ACPs.</text>
</comment>
<feature type="active site" evidence="9">
    <location>
        <position position="53"/>
    </location>
</feature>
<comment type="subcellular location">
    <subcellularLocation>
        <location evidence="1 9">Cytoplasm</location>
    </subcellularLocation>
</comment>
<keyword evidence="11" id="KW-1185">Reference proteome</keyword>
<dbReference type="EC" id="4.2.1.59" evidence="9"/>
<comment type="similarity">
    <text evidence="2 9">Belongs to the thioester dehydratase family. FabZ subfamily.</text>
</comment>
<dbReference type="InterPro" id="IPR013114">
    <property type="entry name" value="FabA_FabZ"/>
</dbReference>
<dbReference type="HAMAP" id="MF_00406">
    <property type="entry name" value="FabZ"/>
    <property type="match status" value="1"/>
</dbReference>
<accession>A0A4Z0WDQ0</accession>
<dbReference type="Gene3D" id="3.10.129.10">
    <property type="entry name" value="Hotdog Thioesterase"/>
    <property type="match status" value="1"/>
</dbReference>
<evidence type="ECO:0000256" key="9">
    <source>
        <dbReference type="HAMAP-Rule" id="MF_00406"/>
    </source>
</evidence>
<dbReference type="PANTHER" id="PTHR30272:SF1">
    <property type="entry name" value="3-HYDROXYACYL-[ACYL-CARRIER-PROTEIN] DEHYDRATASE"/>
    <property type="match status" value="1"/>
</dbReference>
<dbReference type="NCBIfam" id="TIGR01750">
    <property type="entry name" value="fabZ"/>
    <property type="match status" value="1"/>
</dbReference>
<evidence type="ECO:0000256" key="7">
    <source>
        <dbReference type="ARBA" id="ARBA00023239"/>
    </source>
</evidence>
<dbReference type="GO" id="GO:0005737">
    <property type="term" value="C:cytoplasm"/>
    <property type="evidence" value="ECO:0007669"/>
    <property type="project" value="UniProtKB-SubCell"/>
</dbReference>
<dbReference type="CDD" id="cd01288">
    <property type="entry name" value="FabZ"/>
    <property type="match status" value="1"/>
</dbReference>
<evidence type="ECO:0000256" key="1">
    <source>
        <dbReference type="ARBA" id="ARBA00004496"/>
    </source>
</evidence>
<proteinExistence type="inferred from homology"/>
<dbReference type="InterPro" id="IPR029069">
    <property type="entry name" value="HotDog_dom_sf"/>
</dbReference>
<dbReference type="GO" id="GO:0006633">
    <property type="term" value="P:fatty acid biosynthetic process"/>
    <property type="evidence" value="ECO:0007669"/>
    <property type="project" value="UniProtKB-UniRule"/>
</dbReference>
<dbReference type="InterPro" id="IPR010084">
    <property type="entry name" value="FabZ"/>
</dbReference>
<organism evidence="10 11">
    <name type="scientific">Natronospirillum operosum</name>
    <dbReference type="NCBI Taxonomy" id="2759953"/>
    <lineage>
        <taxon>Bacteria</taxon>
        <taxon>Pseudomonadati</taxon>
        <taxon>Pseudomonadota</taxon>
        <taxon>Gammaproteobacteria</taxon>
        <taxon>Oceanospirillales</taxon>
        <taxon>Natronospirillaceae</taxon>
        <taxon>Natronospirillum</taxon>
    </lineage>
</organism>
<dbReference type="GO" id="GO:0016020">
    <property type="term" value="C:membrane"/>
    <property type="evidence" value="ECO:0007669"/>
    <property type="project" value="GOC"/>
</dbReference>
<sequence>MDVQLPLDHEQIKSLIPHRYPFLLVDRVTEMEDGTLIRGYKNVSGNEEFFNGHFPGRAIMPGVLILEALAQLGAILGFASSGNRYEDGFLYLFAGIDNVRFKRSVVPGDQLQLEVRIVGGKRGIHKMACRAMVGDHIACSADIMCAERQVSK</sequence>
<evidence type="ECO:0000256" key="8">
    <source>
        <dbReference type="ARBA" id="ARBA00025049"/>
    </source>
</evidence>
<gene>
    <name evidence="9 10" type="primary">fabZ</name>
    <name evidence="10" type="ORF">E4656_01505</name>
</gene>
<evidence type="ECO:0000313" key="10">
    <source>
        <dbReference type="EMBL" id="TGG95130.1"/>
    </source>
</evidence>
<dbReference type="NCBIfam" id="NF000582">
    <property type="entry name" value="PRK00006.1"/>
    <property type="match status" value="1"/>
</dbReference>
<dbReference type="GO" id="GO:0009245">
    <property type="term" value="P:lipid A biosynthetic process"/>
    <property type="evidence" value="ECO:0007669"/>
    <property type="project" value="UniProtKB-UniRule"/>
</dbReference>
<name>A0A4Z0WDQ0_9GAMM</name>
<evidence type="ECO:0000256" key="5">
    <source>
        <dbReference type="ARBA" id="ARBA00022556"/>
    </source>
</evidence>
<evidence type="ECO:0000256" key="2">
    <source>
        <dbReference type="ARBA" id="ARBA00009174"/>
    </source>
</evidence>
<evidence type="ECO:0000313" key="11">
    <source>
        <dbReference type="Proteomes" id="UP000297475"/>
    </source>
</evidence>
<dbReference type="EMBL" id="SRMF01000001">
    <property type="protein sequence ID" value="TGG95130.1"/>
    <property type="molecule type" value="Genomic_DNA"/>
</dbReference>
<evidence type="ECO:0000256" key="6">
    <source>
        <dbReference type="ARBA" id="ARBA00023098"/>
    </source>
</evidence>
<keyword evidence="6 9" id="KW-0443">Lipid metabolism</keyword>
<reference evidence="10 11" key="1">
    <citation type="submission" date="2019-04" db="EMBL/GenBank/DDBJ databases">
        <title>Natronospirillum operosus gen. nov., sp. nov., a haloalkaliphilic satellite isolated from decaying biomass of laboratory culture of cyanobacterium Geitlerinema sp. and proposal of Natronospirillaceae fam. nov. and Saccharospirillaceae fam. nov.</title>
        <authorList>
            <person name="Kevbrin V."/>
            <person name="Boltyanskaya Y."/>
            <person name="Koziaeva V."/>
            <person name="Grouzdev D.S."/>
            <person name="Park M."/>
            <person name="Cho J."/>
        </authorList>
    </citation>
    <scope>NUCLEOTIDE SEQUENCE [LARGE SCALE GENOMIC DNA]</scope>
    <source>
        <strain evidence="10 11">G-116</strain>
    </source>
</reference>
<comment type="catalytic activity">
    <reaction evidence="9">
        <text>a (3R)-hydroxyacyl-[ACP] = a (2E)-enoyl-[ACP] + H2O</text>
        <dbReference type="Rhea" id="RHEA:13097"/>
        <dbReference type="Rhea" id="RHEA-COMP:9925"/>
        <dbReference type="Rhea" id="RHEA-COMP:9945"/>
        <dbReference type="ChEBI" id="CHEBI:15377"/>
        <dbReference type="ChEBI" id="CHEBI:78784"/>
        <dbReference type="ChEBI" id="CHEBI:78827"/>
        <dbReference type="EC" id="4.2.1.59"/>
    </reaction>
</comment>
<dbReference type="GO" id="GO:0019171">
    <property type="term" value="F:(3R)-hydroxyacyl-[acyl-carrier-protein] dehydratase activity"/>
    <property type="evidence" value="ECO:0007669"/>
    <property type="project" value="UniProtKB-EC"/>
</dbReference>
<dbReference type="FunFam" id="3.10.129.10:FF:000001">
    <property type="entry name" value="3-hydroxyacyl-[acyl-carrier-protein] dehydratase FabZ"/>
    <property type="match status" value="1"/>
</dbReference>
<keyword evidence="7 9" id="KW-0456">Lyase</keyword>
<evidence type="ECO:0000256" key="3">
    <source>
        <dbReference type="ARBA" id="ARBA00022490"/>
    </source>
</evidence>
<keyword evidence="3 9" id="KW-0963">Cytoplasm</keyword>
<evidence type="ECO:0000256" key="4">
    <source>
        <dbReference type="ARBA" id="ARBA00022516"/>
    </source>
</evidence>
<dbReference type="OrthoDB" id="9772788at2"/>
<protein>
    <recommendedName>
        <fullName evidence="9">3-hydroxyacyl-[acyl-carrier-protein] dehydratase FabZ</fullName>
        <ecNumber evidence="9">4.2.1.59</ecNumber>
    </recommendedName>
    <alternativeName>
        <fullName evidence="9">(3R)-hydroxymyristoyl-[acyl-carrier-protein] dehydratase</fullName>
        <shortName evidence="9">(3R)-hydroxymyristoyl-ACP dehydrase</shortName>
    </alternativeName>
    <alternativeName>
        <fullName evidence="9">Beta-hydroxyacyl-ACP dehydratase</fullName>
    </alternativeName>
</protein>
<keyword evidence="4 9" id="KW-0444">Lipid biosynthesis</keyword>
<keyword evidence="5 9" id="KW-0441">Lipid A biosynthesis</keyword>
<dbReference type="SUPFAM" id="SSF54637">
    <property type="entry name" value="Thioesterase/thiol ester dehydrase-isomerase"/>
    <property type="match status" value="1"/>
</dbReference>
<dbReference type="AlphaFoldDB" id="A0A4Z0WDQ0"/>
<dbReference type="Pfam" id="PF07977">
    <property type="entry name" value="FabA"/>
    <property type="match status" value="1"/>
</dbReference>
<dbReference type="Proteomes" id="UP000297475">
    <property type="component" value="Unassembled WGS sequence"/>
</dbReference>
<comment type="caution">
    <text evidence="10">The sequence shown here is derived from an EMBL/GenBank/DDBJ whole genome shotgun (WGS) entry which is preliminary data.</text>
</comment>
<dbReference type="RefSeq" id="WP_135480545.1">
    <property type="nucleotide sequence ID" value="NZ_SRMF01000001.1"/>
</dbReference>